<dbReference type="STRING" id="157652.A0A371I6Z2"/>
<dbReference type="OrthoDB" id="1938551at2759"/>
<proteinExistence type="predicted"/>
<feature type="non-terminal residue" evidence="2">
    <location>
        <position position="1"/>
    </location>
</feature>
<dbReference type="InterPro" id="IPR052343">
    <property type="entry name" value="Retrotransposon-Effector_Assoc"/>
</dbReference>
<evidence type="ECO:0000313" key="3">
    <source>
        <dbReference type="Proteomes" id="UP000257109"/>
    </source>
</evidence>
<dbReference type="AlphaFoldDB" id="A0A371I6Z2"/>
<evidence type="ECO:0000313" key="2">
    <source>
        <dbReference type="EMBL" id="RDY10800.1"/>
    </source>
</evidence>
<dbReference type="SUPFAM" id="SSF56672">
    <property type="entry name" value="DNA/RNA polymerases"/>
    <property type="match status" value="1"/>
</dbReference>
<dbReference type="Proteomes" id="UP000257109">
    <property type="component" value="Unassembled WGS sequence"/>
</dbReference>
<dbReference type="PANTHER" id="PTHR46890">
    <property type="entry name" value="NON-LTR RETROLELEMENT REVERSE TRANSCRIPTASE-LIKE PROTEIN-RELATED"/>
    <property type="match status" value="1"/>
</dbReference>
<gene>
    <name evidence="2" type="ORF">CR513_04616</name>
</gene>
<protein>
    <recommendedName>
        <fullName evidence="1">Reverse transcriptase domain-containing protein</fullName>
    </recommendedName>
</protein>
<dbReference type="InterPro" id="IPR043502">
    <property type="entry name" value="DNA/RNA_pol_sf"/>
</dbReference>
<dbReference type="EMBL" id="QJKJ01000771">
    <property type="protein sequence ID" value="RDY10800.1"/>
    <property type="molecule type" value="Genomic_DNA"/>
</dbReference>
<comment type="caution">
    <text evidence="2">The sequence shown here is derived from an EMBL/GenBank/DDBJ whole genome shotgun (WGS) entry which is preliminary data.</text>
</comment>
<sequence>MGGMILDQEVLKDMAKNHFQDLHKEEGEYSPWQLNNRFSIIEEGALEEVKKPFSYEKFNQQVFSMGSFKALGPDGLHLIFFQANWPMFIVVIIPKCDAPNSLHQFHPISVISVCNMIYKIITKIIATRLKKFMPMLVGPNQCSFFLGRHATNSVVFAQEIFYSIHKKNEKYGFMIVKVDLEKGYDKLIWDFLIDTLKEVGFIDHFCKLFFLVFPLSICRFFSMEYLLVNFHLLEELGKLTQFHHTFCFKYGKTSHLIKREVACNNWKPIMLCR</sequence>
<feature type="domain" description="Reverse transcriptase" evidence="1">
    <location>
        <begin position="110"/>
        <end position="210"/>
    </location>
</feature>
<name>A0A371I6Z2_MUCPR</name>
<dbReference type="PANTHER" id="PTHR46890:SF48">
    <property type="entry name" value="RNA-DIRECTED DNA POLYMERASE"/>
    <property type="match status" value="1"/>
</dbReference>
<dbReference type="Pfam" id="PF00078">
    <property type="entry name" value="RVT_1"/>
    <property type="match status" value="1"/>
</dbReference>
<accession>A0A371I6Z2</accession>
<reference evidence="2" key="1">
    <citation type="submission" date="2018-05" db="EMBL/GenBank/DDBJ databases">
        <title>Draft genome of Mucuna pruriens seed.</title>
        <authorList>
            <person name="Nnadi N.E."/>
            <person name="Vos R."/>
            <person name="Hasami M.H."/>
            <person name="Devisetty U.K."/>
            <person name="Aguiy J.C."/>
        </authorList>
    </citation>
    <scope>NUCLEOTIDE SEQUENCE [LARGE SCALE GENOMIC DNA]</scope>
    <source>
        <strain evidence="2">JCA_2017</strain>
    </source>
</reference>
<dbReference type="InterPro" id="IPR000477">
    <property type="entry name" value="RT_dom"/>
</dbReference>
<organism evidence="2 3">
    <name type="scientific">Mucuna pruriens</name>
    <name type="common">Velvet bean</name>
    <name type="synonym">Dolichos pruriens</name>
    <dbReference type="NCBI Taxonomy" id="157652"/>
    <lineage>
        <taxon>Eukaryota</taxon>
        <taxon>Viridiplantae</taxon>
        <taxon>Streptophyta</taxon>
        <taxon>Embryophyta</taxon>
        <taxon>Tracheophyta</taxon>
        <taxon>Spermatophyta</taxon>
        <taxon>Magnoliopsida</taxon>
        <taxon>eudicotyledons</taxon>
        <taxon>Gunneridae</taxon>
        <taxon>Pentapetalae</taxon>
        <taxon>rosids</taxon>
        <taxon>fabids</taxon>
        <taxon>Fabales</taxon>
        <taxon>Fabaceae</taxon>
        <taxon>Papilionoideae</taxon>
        <taxon>50 kb inversion clade</taxon>
        <taxon>NPAAA clade</taxon>
        <taxon>indigoferoid/millettioid clade</taxon>
        <taxon>Phaseoleae</taxon>
        <taxon>Mucuna</taxon>
    </lineage>
</organism>
<evidence type="ECO:0000259" key="1">
    <source>
        <dbReference type="Pfam" id="PF00078"/>
    </source>
</evidence>
<keyword evidence="3" id="KW-1185">Reference proteome</keyword>